<evidence type="ECO:0000256" key="2">
    <source>
        <dbReference type="ARBA" id="ARBA00005634"/>
    </source>
</evidence>
<organism evidence="9 10">
    <name type="scientific">Arthrobotrys conoides</name>
    <dbReference type="NCBI Taxonomy" id="74498"/>
    <lineage>
        <taxon>Eukaryota</taxon>
        <taxon>Fungi</taxon>
        <taxon>Dikarya</taxon>
        <taxon>Ascomycota</taxon>
        <taxon>Pezizomycotina</taxon>
        <taxon>Orbiliomycetes</taxon>
        <taxon>Orbiliales</taxon>
        <taxon>Orbiliaceae</taxon>
        <taxon>Arthrobotrys</taxon>
    </lineage>
</organism>
<keyword evidence="5 7" id="KW-0378">Hydrolase</keyword>
<evidence type="ECO:0000259" key="8">
    <source>
        <dbReference type="Pfam" id="PF04389"/>
    </source>
</evidence>
<dbReference type="InterPro" id="IPR045175">
    <property type="entry name" value="M28_fam"/>
</dbReference>
<feature type="signal peptide" evidence="7">
    <location>
        <begin position="1"/>
        <end position="20"/>
    </location>
</feature>
<feature type="chain" id="PRO_5042662380" description="Peptide hydrolase" evidence="7">
    <location>
        <begin position="21"/>
        <end position="465"/>
    </location>
</feature>
<keyword evidence="10" id="KW-1185">Reference proteome</keyword>
<keyword evidence="6 7" id="KW-0862">Zinc</keyword>
<dbReference type="EMBL" id="JAVHJM010000006">
    <property type="protein sequence ID" value="KAK6513058.1"/>
    <property type="molecule type" value="Genomic_DNA"/>
</dbReference>
<dbReference type="GO" id="GO:0006508">
    <property type="term" value="P:proteolysis"/>
    <property type="evidence" value="ECO:0007669"/>
    <property type="project" value="UniProtKB-KW"/>
</dbReference>
<protein>
    <recommendedName>
        <fullName evidence="7">Peptide hydrolase</fullName>
        <ecNumber evidence="7">3.4.-.-</ecNumber>
    </recommendedName>
</protein>
<name>A0AAN8RR66_9PEZI</name>
<evidence type="ECO:0000256" key="1">
    <source>
        <dbReference type="ARBA" id="ARBA00001947"/>
    </source>
</evidence>
<evidence type="ECO:0000256" key="6">
    <source>
        <dbReference type="ARBA" id="ARBA00022833"/>
    </source>
</evidence>
<gene>
    <name evidence="9" type="ORF">TWF506_009221</name>
</gene>
<dbReference type="AlphaFoldDB" id="A0AAN8RR66"/>
<dbReference type="SUPFAM" id="SSF53187">
    <property type="entry name" value="Zn-dependent exopeptidases"/>
    <property type="match status" value="1"/>
</dbReference>
<comment type="similarity">
    <text evidence="2">Belongs to the peptidase M28 family. M28B subfamily.</text>
</comment>
<evidence type="ECO:0000256" key="4">
    <source>
        <dbReference type="ARBA" id="ARBA00022723"/>
    </source>
</evidence>
<comment type="caution">
    <text evidence="9">The sequence shown here is derived from an EMBL/GenBank/DDBJ whole genome shotgun (WGS) entry which is preliminary data.</text>
</comment>
<feature type="domain" description="Peptidase M28" evidence="8">
    <location>
        <begin position="262"/>
        <end position="453"/>
    </location>
</feature>
<proteinExistence type="inferred from homology"/>
<keyword evidence="4 7" id="KW-0479">Metal-binding</keyword>
<sequence>MRSILSSATIWVLCASVVSAGPLPTSAQFEASINKASLLIDLAKFNLIATLNGGNRAPNSPGFEASVDWIRSRVQNSAKFSYATENYQTKADLVDSKSLKINGKNISPIEAGVILGGGPNPPQRIQGDVVRIETGGPDFCNNPNWVPNVNVNGKILLYRLANCYSGAVGGTFTQIPYTGTPAALLFYRDNWRPDNVVKRDLPSPEDLSKLSKIKRQNGDSTLWAIISKQEALKVHNRLNSNLPVTADLKVVNYRYDDVTRKNVIVETTAGSQSNVLVLGARLDSAPFNAGINDNASGVSLLLALIDAIKAGKFIPKNKIRFIFWGTGGSAAYTAGLSPTEAARIRLYLDFQSVSRGAFGVYDGDGSRYSDPGPTGSNTIENTFTNYFTSKGITAKPARLQGDVFSFMSGNVAKPVGGLFGGDAVVQDPCYGQPWPCDNLPNAHLTHLETNAKAAAHALYALDQSI</sequence>
<dbReference type="GO" id="GO:0046872">
    <property type="term" value="F:metal ion binding"/>
    <property type="evidence" value="ECO:0007669"/>
    <property type="project" value="UniProtKB-KW"/>
</dbReference>
<dbReference type="EC" id="3.4.-.-" evidence="7"/>
<evidence type="ECO:0000256" key="3">
    <source>
        <dbReference type="ARBA" id="ARBA00022670"/>
    </source>
</evidence>
<dbReference type="PANTHER" id="PTHR12147">
    <property type="entry name" value="METALLOPEPTIDASE M28 FAMILY MEMBER"/>
    <property type="match status" value="1"/>
</dbReference>
<evidence type="ECO:0000313" key="10">
    <source>
        <dbReference type="Proteomes" id="UP001307849"/>
    </source>
</evidence>
<dbReference type="InterPro" id="IPR007484">
    <property type="entry name" value="Peptidase_M28"/>
</dbReference>
<keyword evidence="3 7" id="KW-0645">Protease</keyword>
<dbReference type="Gene3D" id="3.40.630.10">
    <property type="entry name" value="Zn peptidases"/>
    <property type="match status" value="1"/>
</dbReference>
<dbReference type="PANTHER" id="PTHR12147:SF26">
    <property type="entry name" value="PEPTIDASE M28 DOMAIN-CONTAINING PROTEIN"/>
    <property type="match status" value="1"/>
</dbReference>
<evidence type="ECO:0000256" key="5">
    <source>
        <dbReference type="ARBA" id="ARBA00022801"/>
    </source>
</evidence>
<dbReference type="GO" id="GO:0008235">
    <property type="term" value="F:metalloexopeptidase activity"/>
    <property type="evidence" value="ECO:0007669"/>
    <property type="project" value="InterPro"/>
</dbReference>
<evidence type="ECO:0000256" key="7">
    <source>
        <dbReference type="RuleBase" id="RU361240"/>
    </source>
</evidence>
<accession>A0AAN8RR66</accession>
<reference evidence="9 10" key="1">
    <citation type="submission" date="2019-10" db="EMBL/GenBank/DDBJ databases">
        <authorList>
            <person name="Palmer J.M."/>
        </authorList>
    </citation>
    <scope>NUCLEOTIDE SEQUENCE [LARGE SCALE GENOMIC DNA]</scope>
    <source>
        <strain evidence="9 10">TWF506</strain>
    </source>
</reference>
<comment type="cofactor">
    <cofactor evidence="1">
        <name>Zn(2+)</name>
        <dbReference type="ChEBI" id="CHEBI:29105"/>
    </cofactor>
</comment>
<dbReference type="Pfam" id="PF04389">
    <property type="entry name" value="Peptidase_M28"/>
    <property type="match status" value="1"/>
</dbReference>
<keyword evidence="7" id="KW-0732">Signal</keyword>
<evidence type="ECO:0000313" key="9">
    <source>
        <dbReference type="EMBL" id="KAK6513058.1"/>
    </source>
</evidence>
<dbReference type="Gene3D" id="3.50.30.30">
    <property type="match status" value="1"/>
</dbReference>
<dbReference type="Proteomes" id="UP001307849">
    <property type="component" value="Unassembled WGS sequence"/>
</dbReference>